<reference evidence="2" key="1">
    <citation type="submission" date="2015-08" db="EMBL/GenBank/DDBJ databases">
        <authorList>
            <person name="Kim K.M."/>
        </authorList>
    </citation>
    <scope>NUCLEOTIDE SEQUENCE [LARGE SCALE GENOMIC DNA]</scope>
    <source>
        <strain evidence="2">KCTC 23892</strain>
    </source>
</reference>
<evidence type="ECO:0000313" key="1">
    <source>
        <dbReference type="EMBL" id="AOE50922.1"/>
    </source>
</evidence>
<keyword evidence="2" id="KW-1185">Reference proteome</keyword>
<dbReference type="EMBL" id="CP012418">
    <property type="protein sequence ID" value="AOE50922.1"/>
    <property type="molecule type" value="Genomic_DNA"/>
</dbReference>
<dbReference type="Proteomes" id="UP000094147">
    <property type="component" value="Chromosome"/>
</dbReference>
<dbReference type="KEGG" id="ksd:KS2013_2217"/>
<dbReference type="STRING" id="1144748.KS2013_2217"/>
<gene>
    <name evidence="1" type="ORF">KS2013_2217</name>
</gene>
<dbReference type="RefSeq" id="WP_156768998.1">
    <property type="nucleotide sequence ID" value="NZ_CP012418.1"/>
</dbReference>
<organism evidence="1 2">
    <name type="scientific">Kangiella sediminilitoris</name>
    <dbReference type="NCBI Taxonomy" id="1144748"/>
    <lineage>
        <taxon>Bacteria</taxon>
        <taxon>Pseudomonadati</taxon>
        <taxon>Pseudomonadota</taxon>
        <taxon>Gammaproteobacteria</taxon>
        <taxon>Kangiellales</taxon>
        <taxon>Kangiellaceae</taxon>
        <taxon>Kangiella</taxon>
    </lineage>
</organism>
<proteinExistence type="predicted"/>
<accession>A0A1B3BDN3</accession>
<name>A0A1B3BDN3_9GAMM</name>
<sequence>MMLGTETKKEKSRKLDRKDLIERRFFRNENKKMEDSTQVMENALKSW</sequence>
<evidence type="ECO:0000313" key="2">
    <source>
        <dbReference type="Proteomes" id="UP000094147"/>
    </source>
</evidence>
<dbReference type="AlphaFoldDB" id="A0A1B3BDN3"/>
<protein>
    <submittedName>
        <fullName evidence="1">Uncharacterized protein</fullName>
    </submittedName>
</protein>